<evidence type="ECO:0000313" key="3">
    <source>
        <dbReference type="EMBL" id="OAZ09370.1"/>
    </source>
</evidence>
<reference evidence="3 4" key="1">
    <citation type="submission" date="2014-07" db="EMBL/GenBank/DDBJ databases">
        <title>Draft genome sequence of Thalassospira tepidiphila 1-1B.</title>
        <authorList>
            <person name="Lai Q."/>
            <person name="Shao Z."/>
        </authorList>
    </citation>
    <scope>NUCLEOTIDE SEQUENCE [LARGE SCALE GENOMIC DNA]</scope>
    <source>
        <strain evidence="3 4">MCCC 1A03514</strain>
    </source>
</reference>
<dbReference type="PROSITE" id="PS00455">
    <property type="entry name" value="AMP_BINDING"/>
    <property type="match status" value="1"/>
</dbReference>
<dbReference type="InterPro" id="IPR042099">
    <property type="entry name" value="ANL_N_sf"/>
</dbReference>
<feature type="domain" description="ApeI dehydratase-like" evidence="2">
    <location>
        <begin position="455"/>
        <end position="552"/>
    </location>
</feature>
<dbReference type="PANTHER" id="PTHR43767:SF1">
    <property type="entry name" value="NONRIBOSOMAL PEPTIDE SYNTHASE PES1 (EUROFUNG)-RELATED"/>
    <property type="match status" value="1"/>
</dbReference>
<dbReference type="InterPro" id="IPR029069">
    <property type="entry name" value="HotDog_dom_sf"/>
</dbReference>
<dbReference type="SUPFAM" id="SSF54637">
    <property type="entry name" value="Thioesterase/thiol ester dehydrase-isomerase"/>
    <property type="match status" value="1"/>
</dbReference>
<dbReference type="Pfam" id="PF22818">
    <property type="entry name" value="ApeI-like"/>
    <property type="match status" value="1"/>
</dbReference>
<dbReference type="InterPro" id="IPR054545">
    <property type="entry name" value="ApeI-like"/>
</dbReference>
<feature type="domain" description="AMP-dependent synthetase/ligase" evidence="1">
    <location>
        <begin position="107"/>
        <end position="288"/>
    </location>
</feature>
<dbReference type="Pfam" id="PF00501">
    <property type="entry name" value="AMP-binding"/>
    <property type="match status" value="1"/>
</dbReference>
<gene>
    <name evidence="3" type="ORF">TH4_13015</name>
</gene>
<evidence type="ECO:0008006" key="5">
    <source>
        <dbReference type="Google" id="ProtNLM"/>
    </source>
</evidence>
<accession>A0A853KYU1</accession>
<evidence type="ECO:0000313" key="4">
    <source>
        <dbReference type="Proteomes" id="UP000094009"/>
    </source>
</evidence>
<protein>
    <recommendedName>
        <fullName evidence="5">AMP-dependent synthetase/ligase domain-containing protein</fullName>
    </recommendedName>
</protein>
<dbReference type="GO" id="GO:0016878">
    <property type="term" value="F:acid-thiol ligase activity"/>
    <property type="evidence" value="ECO:0007669"/>
    <property type="project" value="UniProtKB-ARBA"/>
</dbReference>
<dbReference type="Proteomes" id="UP000094009">
    <property type="component" value="Unassembled WGS sequence"/>
</dbReference>
<dbReference type="AlphaFoldDB" id="A0A853KYU1"/>
<dbReference type="Gene3D" id="3.40.50.12780">
    <property type="entry name" value="N-terminal domain of ligase-like"/>
    <property type="match status" value="1"/>
</dbReference>
<proteinExistence type="predicted"/>
<organism evidence="3 4">
    <name type="scientific">Thalassospira tepidiphila MCCC 1A03514</name>
    <dbReference type="NCBI Taxonomy" id="1177930"/>
    <lineage>
        <taxon>Bacteria</taxon>
        <taxon>Pseudomonadati</taxon>
        <taxon>Pseudomonadota</taxon>
        <taxon>Alphaproteobacteria</taxon>
        <taxon>Rhodospirillales</taxon>
        <taxon>Thalassospiraceae</taxon>
        <taxon>Thalassospira</taxon>
    </lineage>
</organism>
<evidence type="ECO:0000259" key="1">
    <source>
        <dbReference type="Pfam" id="PF00501"/>
    </source>
</evidence>
<name>A0A853KYU1_9PROT</name>
<dbReference type="EMBL" id="JPVZ01000005">
    <property type="protein sequence ID" value="OAZ09370.1"/>
    <property type="molecule type" value="Genomic_DNA"/>
</dbReference>
<dbReference type="SUPFAM" id="SSF56801">
    <property type="entry name" value="Acetyl-CoA synthetase-like"/>
    <property type="match status" value="1"/>
</dbReference>
<evidence type="ECO:0000259" key="2">
    <source>
        <dbReference type="Pfam" id="PF22818"/>
    </source>
</evidence>
<dbReference type="Gene3D" id="3.10.129.10">
    <property type="entry name" value="Hotdog Thioesterase"/>
    <property type="match status" value="1"/>
</dbReference>
<dbReference type="PANTHER" id="PTHR43767">
    <property type="entry name" value="LONG-CHAIN-FATTY-ACID--COA LIGASE"/>
    <property type="match status" value="1"/>
</dbReference>
<dbReference type="InterPro" id="IPR020845">
    <property type="entry name" value="AMP-binding_CS"/>
</dbReference>
<sequence length="561" mass="62342">MTGFLTALYQTESRNRPQCIVGERLITRAELMKDAITLAANLPGEKRVAVHCQSAHLFTIALMAIWQRGSTIILPATDKPAYLGTIDDQFDLFLDDAAIEDLVKAGQTTCPQQPDQTPDPARCFAVFFTSGSTGLPKPITKTLEQIESEVTIQDPLWSPMISPSARVVGLVSHQHIYGLIFRVIWPVMSGRIFTADPAPFWEMMQGDLKDGDVLITSPAHLKNLHPGLADIPPPSLIFLSGGPLDYKHAQATRDMFGTCPIEIYGSTETGGIAYRRQTSTETDWTPLPGVTPRLNVKGCLAVQAPHIAKADWYQTEDKADIEPTSGKFRLLGRADRIVKIEGKRVSLSSVEQHLIASDLVSEAVVLLPDENDRRLGAIVVLSDAGLARHKELGTFRMGRLLRRQIAEFEEDAALPQRWRFVDQIPTDSQGKRPLHLLRAVFEQRPTEPDILETVQTDDQVALKLRLREDLIYFVGHFPDMPILPGVTQLHWATSYASSMFGTPETTSEVSQLKFRKPILPGHVVNLEMRLDTSRLKVKFRYFSDSDGDLSSGILKYDGDAA</sequence>
<dbReference type="InterPro" id="IPR045851">
    <property type="entry name" value="AMP-bd_C_sf"/>
</dbReference>
<dbReference type="InterPro" id="IPR050237">
    <property type="entry name" value="ATP-dep_AMP-bd_enzyme"/>
</dbReference>
<dbReference type="Gene3D" id="3.30.300.30">
    <property type="match status" value="1"/>
</dbReference>
<comment type="caution">
    <text evidence="3">The sequence shown here is derived from an EMBL/GenBank/DDBJ whole genome shotgun (WGS) entry which is preliminary data.</text>
</comment>
<dbReference type="InterPro" id="IPR000873">
    <property type="entry name" value="AMP-dep_synth/lig_dom"/>
</dbReference>